<dbReference type="Proteomes" id="UP001375240">
    <property type="component" value="Unassembled WGS sequence"/>
</dbReference>
<dbReference type="AlphaFoldDB" id="A0AAV9ULQ4"/>
<comment type="caution">
    <text evidence="1">The sequence shown here is derived from an EMBL/GenBank/DDBJ whole genome shotgun (WGS) entry which is preliminary data.</text>
</comment>
<organism evidence="1 2">
    <name type="scientific">Orbilia brochopaga</name>
    <dbReference type="NCBI Taxonomy" id="3140254"/>
    <lineage>
        <taxon>Eukaryota</taxon>
        <taxon>Fungi</taxon>
        <taxon>Dikarya</taxon>
        <taxon>Ascomycota</taxon>
        <taxon>Pezizomycotina</taxon>
        <taxon>Orbiliomycetes</taxon>
        <taxon>Orbiliales</taxon>
        <taxon>Orbiliaceae</taxon>
        <taxon>Orbilia</taxon>
    </lineage>
</organism>
<keyword evidence="2" id="KW-1185">Reference proteome</keyword>
<gene>
    <name evidence="1" type="ORF">TWF696_007932</name>
</gene>
<dbReference type="EMBL" id="JAVHNQ010000006">
    <property type="protein sequence ID" value="KAK6344292.1"/>
    <property type="molecule type" value="Genomic_DNA"/>
</dbReference>
<evidence type="ECO:0000313" key="1">
    <source>
        <dbReference type="EMBL" id="KAK6344292.1"/>
    </source>
</evidence>
<protein>
    <submittedName>
        <fullName evidence="1">Uncharacterized protein</fullName>
    </submittedName>
</protein>
<name>A0AAV9ULQ4_9PEZI</name>
<proteinExistence type="predicted"/>
<accession>A0AAV9ULQ4</accession>
<evidence type="ECO:0000313" key="2">
    <source>
        <dbReference type="Proteomes" id="UP001375240"/>
    </source>
</evidence>
<reference evidence="1 2" key="1">
    <citation type="submission" date="2019-10" db="EMBL/GenBank/DDBJ databases">
        <authorList>
            <person name="Palmer J.M."/>
        </authorList>
    </citation>
    <scope>NUCLEOTIDE SEQUENCE [LARGE SCALE GENOMIC DNA]</scope>
    <source>
        <strain evidence="1 2">TWF696</strain>
    </source>
</reference>
<sequence>MLWTPGVLPPGLSVLHAAIEGDPGPCNEYLRSSNSLVELALTVRTNGAEQATDFPDLENHTGTLRRLLLLVGDAGAPNHTPLSVENIQQLMEMPFLEQLAITLQDPETSPADAICACTPASFPSLRYFWAFAVPPVLARMVHYSFDFLDEGDGQLVQERRHVRDSLFRFFYPCFSTRPWMGISFGMAIHNMRAGPAEQFVVDGGNDEPRRIKKTEKLDILRRPEEDEDDDNDANVDGGERVDWQSLISMAEVIS</sequence>